<comment type="caution">
    <text evidence="2">The sequence shown here is derived from an EMBL/GenBank/DDBJ whole genome shotgun (WGS) entry which is preliminary data.</text>
</comment>
<dbReference type="Gene3D" id="2.60.120.260">
    <property type="entry name" value="Galactose-binding domain-like"/>
    <property type="match status" value="2"/>
</dbReference>
<dbReference type="PROSITE" id="PS50022">
    <property type="entry name" value="FA58C_3"/>
    <property type="match status" value="1"/>
</dbReference>
<dbReference type="AlphaFoldDB" id="A0A4U5JTH2"/>
<protein>
    <submittedName>
        <fullName evidence="2">Coagulation factor 5/8 type domain-containing protein</fullName>
    </submittedName>
</protein>
<gene>
    <name evidence="2" type="ORF">FCE95_02085</name>
</gene>
<proteinExistence type="predicted"/>
<keyword evidence="3" id="KW-1185">Reference proteome</keyword>
<dbReference type="Gene3D" id="1.50.10.10">
    <property type="match status" value="1"/>
</dbReference>
<dbReference type="InterPro" id="IPR012341">
    <property type="entry name" value="6hp_glycosidase-like_sf"/>
</dbReference>
<feature type="domain" description="F5/8 type C" evidence="1">
    <location>
        <begin position="161"/>
        <end position="284"/>
    </location>
</feature>
<dbReference type="InterPro" id="IPR008928">
    <property type="entry name" value="6-hairpin_glycosidase_sf"/>
</dbReference>
<name>A0A4U5JTH2_9GAMM</name>
<dbReference type="SUPFAM" id="SSF49785">
    <property type="entry name" value="Galactose-binding domain-like"/>
    <property type="match status" value="2"/>
</dbReference>
<evidence type="ECO:0000259" key="1">
    <source>
        <dbReference type="PROSITE" id="PS50022"/>
    </source>
</evidence>
<evidence type="ECO:0000313" key="3">
    <source>
        <dbReference type="Proteomes" id="UP000308707"/>
    </source>
</evidence>
<dbReference type="InterPro" id="IPR008979">
    <property type="entry name" value="Galactose-bd-like_sf"/>
</dbReference>
<sequence>MGLLSAFPTQAQTGPRLLDGFENPNDWKVVVSNQVAGKLRQVQGVDGKALCLDYDFNGVSGYAGIQRVLPIDYPGNYQFKFDLRGDSPKNDLQFKLIDASGDNVWWVNRTKYDYPRDWTEVRYKKRHIDKAWGPDPDRTLRRSAKLEYTIYNNEGGKGSVCFDRLRFEPLPLEDRSPLKASATATVANGGAVASRAADGSRDTAWIADFAAEPAPSLTLDLGKPREFGGLVLRWTPREYASDYLIQTSDDGKTWRDVGTVVGGDGGDDYLALPESEARYLRLLPGDGPQATFGLAEATVQPLEFAAIPNDFVRAVAKDSPRGWYPRGFVGEQPYWTILGIDGGEQQGLIGEDGAVEVAQGGFSIEPFVIADGGLVAWADVQATQSLQDGYLPIPSVDWKHASFALKTTAFARGDQKNSQLVARYRLTNTGKEAGDFTLALAVRPLQVNPPTQFLNIVGGVSEISALEIDGGTVSVDGRRRVFARQAPDAAFATAFDSGSAVAKLAQGEWPQSKRVDDPTGLASGALLYRLHLAPGQWREVSLLIPMTGVAPKAIPDAESLQQAVAADWRGKLDRVHIDVPPQGQALADTLRTATAHMLVSRIGPRLQPGTRSYARSWIRDGAMISEGLLRMGREDAVKDYVAWYAPYQFKDGMVPCCVDRRGSDPVPENDSHGELIFNIAELYRYDGDKVFLAKMWPHVLAAFEYMEKLRLSERTEANKAKNAAFYGMMPVSISHEGYSAKPVHSYWDNFWALRGYKDAVEVAQWLGKDAEAKRFAASRDQFREDLYASLQATAAHHKIEYLAGSAELGDFDATSTTIALAPGGEQGRLPQTLLDNTFQRYWREFEQRRDGKREWRDYTPYEWRNVAAFVRLGWRERVWGAVDFFFADREPTAWNQWAEVVARERRKPFFVGDLPHAWVASDFVRSALDMFAYVREVDDSVVLAAGIPADWLDGEGVAIRGLRTPYGKLGYSLRREGAILKLDVAAGIKVPAGGLVLPWPYRGAPGKATIDGRPAQWKDGELRIPSVPARVEIHTTR</sequence>
<reference evidence="2 3" key="1">
    <citation type="submission" date="2019-04" db="EMBL/GenBank/DDBJ databases">
        <title>Reference strain of H23.</title>
        <authorList>
            <person name="Luo X."/>
        </authorList>
    </citation>
    <scope>NUCLEOTIDE SEQUENCE [LARGE SCALE GENOMIC DNA]</scope>
    <source>
        <strain evidence="2 3">H23</strain>
    </source>
</reference>
<dbReference type="Pfam" id="PF00754">
    <property type="entry name" value="F5_F8_type_C"/>
    <property type="match status" value="1"/>
</dbReference>
<dbReference type="SUPFAM" id="SSF48208">
    <property type="entry name" value="Six-hairpin glycosidases"/>
    <property type="match status" value="1"/>
</dbReference>
<accession>A0A4U5JTH2</accession>
<evidence type="ECO:0000313" key="2">
    <source>
        <dbReference type="EMBL" id="TKR33124.1"/>
    </source>
</evidence>
<dbReference type="OrthoDB" id="9763537at2"/>
<dbReference type="RefSeq" id="WP_137265334.1">
    <property type="nucleotide sequence ID" value="NZ_SZUA01000001.1"/>
</dbReference>
<organism evidence="2 3">
    <name type="scientific">Luteimonas gilva</name>
    <dbReference type="NCBI Taxonomy" id="2572684"/>
    <lineage>
        <taxon>Bacteria</taxon>
        <taxon>Pseudomonadati</taxon>
        <taxon>Pseudomonadota</taxon>
        <taxon>Gammaproteobacteria</taxon>
        <taxon>Lysobacterales</taxon>
        <taxon>Lysobacteraceae</taxon>
        <taxon>Luteimonas</taxon>
    </lineage>
</organism>
<dbReference type="EMBL" id="SZUA01000001">
    <property type="protein sequence ID" value="TKR33124.1"/>
    <property type="molecule type" value="Genomic_DNA"/>
</dbReference>
<dbReference type="Proteomes" id="UP000308707">
    <property type="component" value="Unassembled WGS sequence"/>
</dbReference>
<dbReference type="InterPro" id="IPR000421">
    <property type="entry name" value="FA58C"/>
</dbReference>
<dbReference type="GO" id="GO:0005975">
    <property type="term" value="P:carbohydrate metabolic process"/>
    <property type="evidence" value="ECO:0007669"/>
    <property type="project" value="InterPro"/>
</dbReference>